<name>A0A164HRF9_9CRUS</name>
<proteinExistence type="predicted"/>
<feature type="non-terminal residue" evidence="2">
    <location>
        <position position="1"/>
    </location>
</feature>
<evidence type="ECO:0000256" key="1">
    <source>
        <dbReference type="SAM" id="MobiDB-lite"/>
    </source>
</evidence>
<comment type="caution">
    <text evidence="2">The sequence shown here is derived from an EMBL/GenBank/DDBJ whole genome shotgun (WGS) entry which is preliminary data.</text>
</comment>
<protein>
    <submittedName>
        <fullName evidence="2">Uncharacterized protein</fullName>
    </submittedName>
</protein>
<organism evidence="2 3">
    <name type="scientific">Daphnia magna</name>
    <dbReference type="NCBI Taxonomy" id="35525"/>
    <lineage>
        <taxon>Eukaryota</taxon>
        <taxon>Metazoa</taxon>
        <taxon>Ecdysozoa</taxon>
        <taxon>Arthropoda</taxon>
        <taxon>Crustacea</taxon>
        <taxon>Branchiopoda</taxon>
        <taxon>Diplostraca</taxon>
        <taxon>Cladocera</taxon>
        <taxon>Anomopoda</taxon>
        <taxon>Daphniidae</taxon>
        <taxon>Daphnia</taxon>
    </lineage>
</organism>
<evidence type="ECO:0000313" key="2">
    <source>
        <dbReference type="EMBL" id="KZS00492.1"/>
    </source>
</evidence>
<dbReference type="EMBL" id="LRGB01009732">
    <property type="protein sequence ID" value="KZS00492.1"/>
    <property type="molecule type" value="Genomic_DNA"/>
</dbReference>
<feature type="region of interest" description="Disordered" evidence="1">
    <location>
        <begin position="28"/>
        <end position="62"/>
    </location>
</feature>
<evidence type="ECO:0000313" key="3">
    <source>
        <dbReference type="Proteomes" id="UP000076858"/>
    </source>
</evidence>
<dbReference type="Proteomes" id="UP000076858">
    <property type="component" value="Unassembled WGS sequence"/>
</dbReference>
<reference evidence="2 3" key="1">
    <citation type="submission" date="2016-03" db="EMBL/GenBank/DDBJ databases">
        <title>EvidentialGene: Evidence-directed Construction of Genes on Genomes.</title>
        <authorList>
            <person name="Gilbert D.G."/>
            <person name="Choi J.-H."/>
            <person name="Mockaitis K."/>
            <person name="Colbourne J."/>
            <person name="Pfrender M."/>
        </authorList>
    </citation>
    <scope>NUCLEOTIDE SEQUENCE [LARGE SCALE GENOMIC DNA]</scope>
    <source>
        <strain evidence="2 3">Xinb3</strain>
        <tissue evidence="2">Complete organism</tissue>
    </source>
</reference>
<sequence length="79" mass="8933">EEKRVEGAVGGEDSEEDDTLQLLYESMSIEEPTIAPTEPTRQSRARGRGLLMHSPEGPRERSISRIAWIRRLAEQQKGN</sequence>
<dbReference type="AlphaFoldDB" id="A0A164HRF9"/>
<dbReference type="OrthoDB" id="10435393at2759"/>
<gene>
    <name evidence="2" type="ORF">APZ42_003181</name>
</gene>
<accession>A0A164HRF9</accession>
<keyword evidence="3" id="KW-1185">Reference proteome</keyword>